<reference evidence="2 3" key="1">
    <citation type="journal article" date="2024" name="BMC Genomics">
        <title>De novo assembly and annotation of Popillia japonica's genome with initial clues to its potential as an invasive pest.</title>
        <authorList>
            <person name="Cucini C."/>
            <person name="Boschi S."/>
            <person name="Funari R."/>
            <person name="Cardaioli E."/>
            <person name="Iannotti N."/>
            <person name="Marturano G."/>
            <person name="Paoli F."/>
            <person name="Bruttini M."/>
            <person name="Carapelli A."/>
            <person name="Frati F."/>
            <person name="Nardi F."/>
        </authorList>
    </citation>
    <scope>NUCLEOTIDE SEQUENCE [LARGE SCALE GENOMIC DNA]</scope>
    <source>
        <strain evidence="2">DMR45628</strain>
    </source>
</reference>
<dbReference type="EMBL" id="JASPKY010000049">
    <property type="protein sequence ID" value="KAK9745462.1"/>
    <property type="molecule type" value="Genomic_DNA"/>
</dbReference>
<gene>
    <name evidence="2" type="ORF">QE152_g6929</name>
</gene>
<evidence type="ECO:0000313" key="2">
    <source>
        <dbReference type="EMBL" id="KAK9745462.1"/>
    </source>
</evidence>
<name>A0AAW1MH96_POPJA</name>
<evidence type="ECO:0000313" key="3">
    <source>
        <dbReference type="Proteomes" id="UP001458880"/>
    </source>
</evidence>
<proteinExistence type="predicted"/>
<dbReference type="AlphaFoldDB" id="A0AAW1MH96"/>
<feature type="region of interest" description="Disordered" evidence="1">
    <location>
        <begin position="24"/>
        <end position="70"/>
    </location>
</feature>
<feature type="compositionally biased region" description="Low complexity" evidence="1">
    <location>
        <begin position="47"/>
        <end position="65"/>
    </location>
</feature>
<feature type="compositionally biased region" description="Basic residues" evidence="1">
    <location>
        <begin position="24"/>
        <end position="33"/>
    </location>
</feature>
<keyword evidence="3" id="KW-1185">Reference proteome</keyword>
<evidence type="ECO:0000256" key="1">
    <source>
        <dbReference type="SAM" id="MobiDB-lite"/>
    </source>
</evidence>
<sequence length="240" mass="26129">MAWKRDEKIIIQREQAATKKLHLRKLRNHHRQRTPANKCITQTERLSGPSPSEETQESSSSTNTSKQMHNTNGKIVRALAGNLNDNRAVSGELNGNNIIFLRSGKSTDNGHLLLRADTLNSSAKTNLVLDDGEGKLSQIFIQQSDLTEGVLLQSVKRLSSGTPILLLSGNDNGNGHILIQTTAASAEEQQTSVEFTEETAGSDNILVQALEGIQDTETVPRNASTPLGSGKLIFKLLLQN</sequence>
<organism evidence="2 3">
    <name type="scientific">Popillia japonica</name>
    <name type="common">Japanese beetle</name>
    <dbReference type="NCBI Taxonomy" id="7064"/>
    <lineage>
        <taxon>Eukaryota</taxon>
        <taxon>Metazoa</taxon>
        <taxon>Ecdysozoa</taxon>
        <taxon>Arthropoda</taxon>
        <taxon>Hexapoda</taxon>
        <taxon>Insecta</taxon>
        <taxon>Pterygota</taxon>
        <taxon>Neoptera</taxon>
        <taxon>Endopterygota</taxon>
        <taxon>Coleoptera</taxon>
        <taxon>Polyphaga</taxon>
        <taxon>Scarabaeiformia</taxon>
        <taxon>Scarabaeidae</taxon>
        <taxon>Rutelinae</taxon>
        <taxon>Popillia</taxon>
    </lineage>
</organism>
<comment type="caution">
    <text evidence="2">The sequence shown here is derived from an EMBL/GenBank/DDBJ whole genome shotgun (WGS) entry which is preliminary data.</text>
</comment>
<protein>
    <submittedName>
        <fullName evidence="2">Uncharacterized protein</fullName>
    </submittedName>
</protein>
<dbReference type="Proteomes" id="UP001458880">
    <property type="component" value="Unassembled WGS sequence"/>
</dbReference>
<accession>A0AAW1MH96</accession>